<sequence>MTETQAPHLLLRVSTPKNQSLSFCDSTPRDLKRWIAHLPKANIGETARQLYQALVEINQLLTPSDNRLQLLELLRPEVHYVCQHLEKHFLNQAIVLDERPRKVANLCQALQNHLANGYKLVISRNVIKTTKESKQLLTIALQRAIHSLCGPLVRASQLYCPVPEGLWFELHQLYLIAKQRGLKNIVVRDPLARHSQGLSVEQNYIVAALIGCSRCNQMRQSSIARVAEALEQWSTLVNIEDGNDPESLFAIATQLDGPPRYTSLFQSKDLQIAIGIDTHPLVDALKEHLLLAPEAAGKSRLVVPEGLSIDLLQHLSAAWGDISERTFQRSTGQGSLNLCIGMSALHYFIANKRTFADILKLPVEVSKVEFKESTGRPDIWSNAFDAQKNPSWDHGLPLEEIEYEKPQAPAHASAPNEPARQDADSSQVFPTFELPIINLSPGGYCLTWPKDVPSQLQAGELLGIQDTPGQAWSVAVVRWIRQARGGGTQMGIELMAPHAQPCGLQLIRKSEQNSSYLRGLLLPEISAISRPASVLVPRLPFQEGNKVMVNIAGVEHRAVLGQKHASTGSFNQFEYRLSSLATEDPGKPVTPAGSQRAGSEEDFDSLWKSL</sequence>
<feature type="region of interest" description="Disordered" evidence="1">
    <location>
        <begin position="581"/>
        <end position="610"/>
    </location>
</feature>
<dbReference type="Proteomes" id="UP000242915">
    <property type="component" value="Unassembled WGS sequence"/>
</dbReference>
<evidence type="ECO:0008006" key="4">
    <source>
        <dbReference type="Google" id="ProtNLM"/>
    </source>
</evidence>
<name>A0A239DJ62_9PSED</name>
<feature type="region of interest" description="Disordered" evidence="1">
    <location>
        <begin position="406"/>
        <end position="425"/>
    </location>
</feature>
<evidence type="ECO:0000256" key="1">
    <source>
        <dbReference type="SAM" id="MobiDB-lite"/>
    </source>
</evidence>
<accession>A0A239DJ62</accession>
<proteinExistence type="predicted"/>
<dbReference type="AlphaFoldDB" id="A0A239DJ62"/>
<evidence type="ECO:0000313" key="3">
    <source>
        <dbReference type="Proteomes" id="UP000242915"/>
    </source>
</evidence>
<reference evidence="3" key="1">
    <citation type="submission" date="2017-06" db="EMBL/GenBank/DDBJ databases">
        <authorList>
            <person name="Varghese N."/>
            <person name="Submissions S."/>
        </authorList>
    </citation>
    <scope>NUCLEOTIDE SEQUENCE [LARGE SCALE GENOMIC DNA]</scope>
    <source>
        <strain evidence="3">CIP 108523</strain>
    </source>
</reference>
<dbReference type="EMBL" id="FZOG01000002">
    <property type="protein sequence ID" value="SNS32490.1"/>
    <property type="molecule type" value="Genomic_DNA"/>
</dbReference>
<organism evidence="2 3">
    <name type="scientific">Pseudomonas segetis</name>
    <dbReference type="NCBI Taxonomy" id="298908"/>
    <lineage>
        <taxon>Bacteria</taxon>
        <taxon>Pseudomonadati</taxon>
        <taxon>Pseudomonadota</taxon>
        <taxon>Gammaproteobacteria</taxon>
        <taxon>Pseudomonadales</taxon>
        <taxon>Pseudomonadaceae</taxon>
        <taxon>Pseudomonas</taxon>
    </lineage>
</organism>
<protein>
    <recommendedName>
        <fullName evidence="4">Molecular chaperone</fullName>
    </recommendedName>
</protein>
<gene>
    <name evidence="2" type="ORF">SAMN05216255_2294</name>
</gene>
<keyword evidence="3" id="KW-1185">Reference proteome</keyword>
<evidence type="ECO:0000313" key="2">
    <source>
        <dbReference type="EMBL" id="SNS32490.1"/>
    </source>
</evidence>